<dbReference type="CDD" id="cd00754">
    <property type="entry name" value="Ubl_MoaD"/>
    <property type="match status" value="1"/>
</dbReference>
<dbReference type="UniPathway" id="UPA00344"/>
<protein>
    <recommendedName>
        <fullName evidence="4">MOCS2A</fullName>
    </recommendedName>
</protein>
<dbReference type="InterPro" id="IPR012675">
    <property type="entry name" value="Beta-grasp_dom_sf"/>
</dbReference>
<dbReference type="GeneID" id="19306273"/>
<dbReference type="STRING" id="670483.S7Q202"/>
<dbReference type="AlphaFoldDB" id="S7Q202"/>
<dbReference type="OMA" id="CTTECIT"/>
<dbReference type="SUPFAM" id="SSF54285">
    <property type="entry name" value="MoaD/ThiS"/>
    <property type="match status" value="1"/>
</dbReference>
<dbReference type="Proteomes" id="UP000030669">
    <property type="component" value="Unassembled WGS sequence"/>
</dbReference>
<dbReference type="PANTHER" id="PTHR33359:SF1">
    <property type="entry name" value="MOLYBDOPTERIN SYNTHASE SULFUR CARRIER SUBUNIT"/>
    <property type="match status" value="1"/>
</dbReference>
<dbReference type="InterPro" id="IPR003749">
    <property type="entry name" value="ThiS/MoaD-like"/>
</dbReference>
<dbReference type="RefSeq" id="XP_007867239.1">
    <property type="nucleotide sequence ID" value="XM_007869048.1"/>
</dbReference>
<dbReference type="GO" id="GO:0006777">
    <property type="term" value="P:Mo-molybdopterin cofactor biosynthetic process"/>
    <property type="evidence" value="ECO:0007669"/>
    <property type="project" value="InterPro"/>
</dbReference>
<gene>
    <name evidence="2" type="ORF">GLOTRDRAFT_44429</name>
</gene>
<dbReference type="OrthoDB" id="5595860at2759"/>
<dbReference type="KEGG" id="gtr:GLOTRDRAFT_44429"/>
<evidence type="ECO:0008006" key="4">
    <source>
        <dbReference type="Google" id="ProtNLM"/>
    </source>
</evidence>
<proteinExistence type="predicted"/>
<keyword evidence="3" id="KW-1185">Reference proteome</keyword>
<dbReference type="InterPro" id="IPR016155">
    <property type="entry name" value="Mopterin_synth/thiamin_S_b"/>
</dbReference>
<dbReference type="PANTHER" id="PTHR33359">
    <property type="entry name" value="MOLYBDOPTERIN SYNTHASE SULFUR CARRIER SUBUNIT"/>
    <property type="match status" value="1"/>
</dbReference>
<accession>S7Q202</accession>
<dbReference type="eggNOG" id="KOG3474">
    <property type="taxonomic scope" value="Eukaryota"/>
</dbReference>
<dbReference type="HOGENOM" id="CLU_114601_4_3_1"/>
<dbReference type="InterPro" id="IPR044672">
    <property type="entry name" value="MOCS2A"/>
</dbReference>
<evidence type="ECO:0000256" key="1">
    <source>
        <dbReference type="ARBA" id="ARBA00022741"/>
    </source>
</evidence>
<dbReference type="Pfam" id="PF02597">
    <property type="entry name" value="ThiS"/>
    <property type="match status" value="1"/>
</dbReference>
<evidence type="ECO:0000313" key="2">
    <source>
        <dbReference type="EMBL" id="EPQ54051.1"/>
    </source>
</evidence>
<evidence type="ECO:0000313" key="3">
    <source>
        <dbReference type="Proteomes" id="UP000030669"/>
    </source>
</evidence>
<dbReference type="GO" id="GO:0000166">
    <property type="term" value="F:nucleotide binding"/>
    <property type="evidence" value="ECO:0007669"/>
    <property type="project" value="UniProtKB-KW"/>
</dbReference>
<reference evidence="2 3" key="1">
    <citation type="journal article" date="2012" name="Science">
        <title>The Paleozoic origin of enzymatic lignin decomposition reconstructed from 31 fungal genomes.</title>
        <authorList>
            <person name="Floudas D."/>
            <person name="Binder M."/>
            <person name="Riley R."/>
            <person name="Barry K."/>
            <person name="Blanchette R.A."/>
            <person name="Henrissat B."/>
            <person name="Martinez A.T."/>
            <person name="Otillar R."/>
            <person name="Spatafora J.W."/>
            <person name="Yadav J.S."/>
            <person name="Aerts A."/>
            <person name="Benoit I."/>
            <person name="Boyd A."/>
            <person name="Carlson A."/>
            <person name="Copeland A."/>
            <person name="Coutinho P.M."/>
            <person name="de Vries R.P."/>
            <person name="Ferreira P."/>
            <person name="Findley K."/>
            <person name="Foster B."/>
            <person name="Gaskell J."/>
            <person name="Glotzer D."/>
            <person name="Gorecki P."/>
            <person name="Heitman J."/>
            <person name="Hesse C."/>
            <person name="Hori C."/>
            <person name="Igarashi K."/>
            <person name="Jurgens J.A."/>
            <person name="Kallen N."/>
            <person name="Kersten P."/>
            <person name="Kohler A."/>
            <person name="Kuees U."/>
            <person name="Kumar T.K.A."/>
            <person name="Kuo A."/>
            <person name="LaButti K."/>
            <person name="Larrondo L.F."/>
            <person name="Lindquist E."/>
            <person name="Ling A."/>
            <person name="Lombard V."/>
            <person name="Lucas S."/>
            <person name="Lundell T."/>
            <person name="Martin R."/>
            <person name="McLaughlin D.J."/>
            <person name="Morgenstern I."/>
            <person name="Morin E."/>
            <person name="Murat C."/>
            <person name="Nagy L.G."/>
            <person name="Nolan M."/>
            <person name="Ohm R.A."/>
            <person name="Patyshakuliyeva A."/>
            <person name="Rokas A."/>
            <person name="Ruiz-Duenas F.J."/>
            <person name="Sabat G."/>
            <person name="Salamov A."/>
            <person name="Samejima M."/>
            <person name="Schmutz J."/>
            <person name="Slot J.C."/>
            <person name="St John F."/>
            <person name="Stenlid J."/>
            <person name="Sun H."/>
            <person name="Sun S."/>
            <person name="Syed K."/>
            <person name="Tsang A."/>
            <person name="Wiebenga A."/>
            <person name="Young D."/>
            <person name="Pisabarro A."/>
            <person name="Eastwood D.C."/>
            <person name="Martin F."/>
            <person name="Cullen D."/>
            <person name="Grigoriev I.V."/>
            <person name="Hibbett D.S."/>
        </authorList>
    </citation>
    <scope>NUCLEOTIDE SEQUENCE [LARGE SCALE GENOMIC DNA]</scope>
    <source>
        <strain evidence="2 3">ATCC 11539</strain>
    </source>
</reference>
<dbReference type="EMBL" id="KB469304">
    <property type="protein sequence ID" value="EPQ54051.1"/>
    <property type="molecule type" value="Genomic_DNA"/>
</dbReference>
<dbReference type="Gene3D" id="3.10.20.30">
    <property type="match status" value="1"/>
</dbReference>
<dbReference type="GO" id="GO:1990133">
    <property type="term" value="C:molybdopterin adenylyltransferase complex"/>
    <property type="evidence" value="ECO:0007669"/>
    <property type="project" value="TreeGrafter"/>
</dbReference>
<organism evidence="2 3">
    <name type="scientific">Gloeophyllum trabeum (strain ATCC 11539 / FP-39264 / Madison 617)</name>
    <name type="common">Brown rot fungus</name>
    <dbReference type="NCBI Taxonomy" id="670483"/>
    <lineage>
        <taxon>Eukaryota</taxon>
        <taxon>Fungi</taxon>
        <taxon>Dikarya</taxon>
        <taxon>Basidiomycota</taxon>
        <taxon>Agaricomycotina</taxon>
        <taxon>Agaricomycetes</taxon>
        <taxon>Gloeophyllales</taxon>
        <taxon>Gloeophyllaceae</taxon>
        <taxon>Gloeophyllum</taxon>
    </lineage>
</organism>
<name>S7Q202_GLOTA</name>
<keyword evidence="1" id="KW-0547">Nucleotide-binding</keyword>
<sequence length="92" mass="9450">MSDSSPEVTVLYFAGASTATGTSSERVRLSSPGPQPLSSLSSLLLSLHPGAGLEHVLRTCQWSVDAEMVEDPDSVLLKGGEEVAVIPPVSGG</sequence>